<protein>
    <submittedName>
        <fullName evidence="2">Uncharacterized protein</fullName>
    </submittedName>
</protein>
<comment type="caution">
    <text evidence="2">The sequence shown here is derived from an EMBL/GenBank/DDBJ whole genome shotgun (WGS) entry which is preliminary data.</text>
</comment>
<sequence length="164" mass="19210">MKRPKRIAKQERARRGLQLLGSRAHFSEERAEIERNKKKVLRVSKPQQISTEEGDAQDEEYNDEQGGCNFYEGCSVRGDDPCDGYVEEPREASEIAADNAVPSRLCTQTVTNGDDRHDPIDQWPWMPHRVLEVAEMMRVWHRWFPILPFLQADRRPRNRRPIRA</sequence>
<keyword evidence="3" id="KW-1185">Reference proteome</keyword>
<reference evidence="2 3" key="1">
    <citation type="journal article" date="2018" name="Mol. Biol. Evol.">
        <title>Analysis of the draft genome of the red seaweed Gracilariopsis chorda provides insights into genome size evolution in Rhodophyta.</title>
        <authorList>
            <person name="Lee J."/>
            <person name="Yang E.C."/>
            <person name="Graf L."/>
            <person name="Yang J.H."/>
            <person name="Qiu H."/>
            <person name="Zel Zion U."/>
            <person name="Chan C.X."/>
            <person name="Stephens T.G."/>
            <person name="Weber A.P.M."/>
            <person name="Boo G.H."/>
            <person name="Boo S.M."/>
            <person name="Kim K.M."/>
            <person name="Shin Y."/>
            <person name="Jung M."/>
            <person name="Lee S.J."/>
            <person name="Yim H.S."/>
            <person name="Lee J.H."/>
            <person name="Bhattacharya D."/>
            <person name="Yoon H.S."/>
        </authorList>
    </citation>
    <scope>NUCLEOTIDE SEQUENCE [LARGE SCALE GENOMIC DNA]</scope>
    <source>
        <strain evidence="2 3">SKKU-2015</strain>
        <tissue evidence="2">Whole body</tissue>
    </source>
</reference>
<organism evidence="2 3">
    <name type="scientific">Gracilariopsis chorda</name>
    <dbReference type="NCBI Taxonomy" id="448386"/>
    <lineage>
        <taxon>Eukaryota</taxon>
        <taxon>Rhodophyta</taxon>
        <taxon>Florideophyceae</taxon>
        <taxon>Rhodymeniophycidae</taxon>
        <taxon>Gracilariales</taxon>
        <taxon>Gracilariaceae</taxon>
        <taxon>Gracilariopsis</taxon>
    </lineage>
</organism>
<dbReference type="Proteomes" id="UP000247409">
    <property type="component" value="Unassembled WGS sequence"/>
</dbReference>
<feature type="region of interest" description="Disordered" evidence="1">
    <location>
        <begin position="44"/>
        <end position="64"/>
    </location>
</feature>
<feature type="compositionally biased region" description="Acidic residues" evidence="1">
    <location>
        <begin position="52"/>
        <end position="63"/>
    </location>
</feature>
<feature type="region of interest" description="Disordered" evidence="1">
    <location>
        <begin position="1"/>
        <end position="20"/>
    </location>
</feature>
<evidence type="ECO:0000256" key="1">
    <source>
        <dbReference type="SAM" id="MobiDB-lite"/>
    </source>
</evidence>
<evidence type="ECO:0000313" key="3">
    <source>
        <dbReference type="Proteomes" id="UP000247409"/>
    </source>
</evidence>
<evidence type="ECO:0000313" key="2">
    <source>
        <dbReference type="EMBL" id="PXF41317.1"/>
    </source>
</evidence>
<accession>A0A2V3IGW8</accession>
<gene>
    <name evidence="2" type="ORF">BWQ96_08964</name>
</gene>
<name>A0A2V3IGW8_9FLOR</name>
<dbReference type="AlphaFoldDB" id="A0A2V3IGW8"/>
<proteinExistence type="predicted"/>
<dbReference type="EMBL" id="NBIV01000222">
    <property type="protein sequence ID" value="PXF41317.1"/>
    <property type="molecule type" value="Genomic_DNA"/>
</dbReference>